<proteinExistence type="inferred from homology"/>
<dbReference type="SUPFAM" id="SSF52540">
    <property type="entry name" value="P-loop containing nucleoside triphosphate hydrolases"/>
    <property type="match status" value="1"/>
</dbReference>
<dbReference type="GO" id="GO:0005829">
    <property type="term" value="C:cytosol"/>
    <property type="evidence" value="ECO:0007669"/>
    <property type="project" value="TreeGrafter"/>
</dbReference>
<dbReference type="GO" id="GO:0004141">
    <property type="term" value="F:dethiobiotin synthase activity"/>
    <property type="evidence" value="ECO:0007669"/>
    <property type="project" value="UniProtKB-UniRule"/>
</dbReference>
<dbReference type="PIRSF" id="PIRSF006755">
    <property type="entry name" value="DTB_synth"/>
    <property type="match status" value="1"/>
</dbReference>
<keyword evidence="3 9" id="KW-0479">Metal-binding</keyword>
<dbReference type="GO" id="GO:0009102">
    <property type="term" value="P:biotin biosynthetic process"/>
    <property type="evidence" value="ECO:0007669"/>
    <property type="project" value="UniProtKB-UniRule"/>
</dbReference>
<feature type="binding site" evidence="9">
    <location>
        <position position="116"/>
    </location>
    <ligand>
        <name>Mg(2+)</name>
        <dbReference type="ChEBI" id="CHEBI:18420"/>
    </ligand>
</feature>
<dbReference type="InterPro" id="IPR004472">
    <property type="entry name" value="DTB_synth_BioD"/>
</dbReference>
<evidence type="ECO:0000256" key="3">
    <source>
        <dbReference type="ARBA" id="ARBA00022723"/>
    </source>
</evidence>
<evidence type="ECO:0000313" key="11">
    <source>
        <dbReference type="Proteomes" id="UP000661691"/>
    </source>
</evidence>
<dbReference type="NCBIfam" id="TIGR00347">
    <property type="entry name" value="bioD"/>
    <property type="match status" value="1"/>
</dbReference>
<reference evidence="10" key="1">
    <citation type="submission" date="2020-09" db="EMBL/GenBank/DDBJ databases">
        <title>A novel bacterium of genus Hazenella, isolated from South China Sea.</title>
        <authorList>
            <person name="Huang H."/>
            <person name="Mo K."/>
            <person name="Hu Y."/>
        </authorList>
    </citation>
    <scope>NUCLEOTIDE SEQUENCE</scope>
    <source>
        <strain evidence="10">IB182357</strain>
    </source>
</reference>
<evidence type="ECO:0000256" key="6">
    <source>
        <dbReference type="ARBA" id="ARBA00022840"/>
    </source>
</evidence>
<keyword evidence="5 9" id="KW-0093">Biotin biosynthesis</keyword>
<evidence type="ECO:0000313" key="10">
    <source>
        <dbReference type="EMBL" id="MBD1372541.1"/>
    </source>
</evidence>
<comment type="catalytic activity">
    <reaction evidence="9">
        <text>(7R,8S)-7,8-diammoniononanoate + CO2 + ATP = (4R,5S)-dethiobiotin + ADP + phosphate + 3 H(+)</text>
        <dbReference type="Rhea" id="RHEA:15805"/>
        <dbReference type="ChEBI" id="CHEBI:15378"/>
        <dbReference type="ChEBI" id="CHEBI:16526"/>
        <dbReference type="ChEBI" id="CHEBI:30616"/>
        <dbReference type="ChEBI" id="CHEBI:43474"/>
        <dbReference type="ChEBI" id="CHEBI:149469"/>
        <dbReference type="ChEBI" id="CHEBI:149473"/>
        <dbReference type="ChEBI" id="CHEBI:456216"/>
        <dbReference type="EC" id="6.3.3.3"/>
    </reaction>
</comment>
<evidence type="ECO:0000256" key="9">
    <source>
        <dbReference type="HAMAP-Rule" id="MF_00336"/>
    </source>
</evidence>
<dbReference type="RefSeq" id="WP_191142010.1">
    <property type="nucleotide sequence ID" value="NZ_JACXAH010000011.1"/>
</dbReference>
<comment type="cofactor">
    <cofactor evidence="9">
        <name>Mg(2+)</name>
        <dbReference type="ChEBI" id="CHEBI:18420"/>
    </cofactor>
</comment>
<evidence type="ECO:0000256" key="8">
    <source>
        <dbReference type="ARBA" id="ARBA00047386"/>
    </source>
</evidence>
<dbReference type="EMBL" id="JACXAH010000011">
    <property type="protein sequence ID" value="MBD1372541.1"/>
    <property type="molecule type" value="Genomic_DNA"/>
</dbReference>
<keyword evidence="4 9" id="KW-0547">Nucleotide-binding</keyword>
<feature type="binding site" evidence="9">
    <location>
        <position position="55"/>
    </location>
    <ligand>
        <name>Mg(2+)</name>
        <dbReference type="ChEBI" id="CHEBI:18420"/>
    </ligand>
</feature>
<dbReference type="Pfam" id="PF13500">
    <property type="entry name" value="AAA_26"/>
    <property type="match status" value="1"/>
</dbReference>
<feature type="binding site" evidence="9">
    <location>
        <begin position="16"/>
        <end position="21"/>
    </location>
    <ligand>
        <name>ATP</name>
        <dbReference type="ChEBI" id="CHEBI:30616"/>
    </ligand>
</feature>
<feature type="active site" evidence="9">
    <location>
        <position position="41"/>
    </location>
</feature>
<dbReference type="CDD" id="cd03109">
    <property type="entry name" value="DTBS"/>
    <property type="match status" value="1"/>
</dbReference>
<feature type="binding site" evidence="9">
    <location>
        <begin position="116"/>
        <end position="119"/>
    </location>
    <ligand>
        <name>ATP</name>
        <dbReference type="ChEBI" id="CHEBI:30616"/>
    </ligand>
</feature>
<dbReference type="Proteomes" id="UP000661691">
    <property type="component" value="Unassembled WGS sequence"/>
</dbReference>
<dbReference type="Gene3D" id="3.40.50.300">
    <property type="entry name" value="P-loop containing nucleotide triphosphate hydrolases"/>
    <property type="match status" value="1"/>
</dbReference>
<evidence type="ECO:0000256" key="5">
    <source>
        <dbReference type="ARBA" id="ARBA00022756"/>
    </source>
</evidence>
<comment type="pathway">
    <text evidence="9">Cofactor biosynthesis; biotin biosynthesis; biotin from 7,8-diaminononanoate: step 1/2.</text>
</comment>
<keyword evidence="6 9" id="KW-0067">ATP-binding</keyword>
<dbReference type="GO" id="GO:0000287">
    <property type="term" value="F:magnesium ion binding"/>
    <property type="evidence" value="ECO:0007669"/>
    <property type="project" value="UniProtKB-UniRule"/>
</dbReference>
<organism evidence="10 11">
    <name type="scientific">Polycladospora coralii</name>
    <dbReference type="NCBI Taxonomy" id="2771432"/>
    <lineage>
        <taxon>Bacteria</taxon>
        <taxon>Bacillati</taxon>
        <taxon>Bacillota</taxon>
        <taxon>Bacilli</taxon>
        <taxon>Bacillales</taxon>
        <taxon>Thermoactinomycetaceae</taxon>
        <taxon>Polycladospora</taxon>
    </lineage>
</organism>
<comment type="caution">
    <text evidence="9">Lacks conserved residue(s) required for the propagation of feature annotation.</text>
</comment>
<feature type="binding site" evidence="9">
    <location>
        <begin position="207"/>
        <end position="209"/>
    </location>
    <ligand>
        <name>ATP</name>
        <dbReference type="ChEBI" id="CHEBI:30616"/>
    </ligand>
</feature>
<dbReference type="PANTHER" id="PTHR43210:SF2">
    <property type="entry name" value="ATP-DEPENDENT DETHIOBIOTIN SYNTHETASE BIOD 2"/>
    <property type="match status" value="1"/>
</dbReference>
<comment type="subcellular location">
    <subcellularLocation>
        <location evidence="9">Cytoplasm</location>
    </subcellularLocation>
</comment>
<accession>A0A926RXI1</accession>
<evidence type="ECO:0000256" key="2">
    <source>
        <dbReference type="ARBA" id="ARBA00022598"/>
    </source>
</evidence>
<sequence length="241" mass="26019">MSKTKRGMFVTGTGTDIGKTVITAGLSAALRERGLNIGVMKPVQSGFKSTDPSSDAMRLRAWGGSKQSIDSIVTYSYETPVAPGLAARLANETIQQDKILAHLKTLTNQYEMVMVEGAGGLMVPLGENWTIADLAQSMGFPLLIVASATLGTVNHTLLTIHYARQLGLHPIGVILNGLRDGEKDPSISHNASYIESFGQVPVLGTVPWVDKEIGYALLQQVITEHIDMDHLLRLLPEEDVK</sequence>
<dbReference type="AlphaFoldDB" id="A0A926RXI1"/>
<dbReference type="InterPro" id="IPR027417">
    <property type="entry name" value="P-loop_NTPase"/>
</dbReference>
<evidence type="ECO:0000256" key="4">
    <source>
        <dbReference type="ARBA" id="ARBA00022741"/>
    </source>
</evidence>
<keyword evidence="7 9" id="KW-0460">Magnesium</keyword>
<comment type="caution">
    <text evidence="10">The sequence shown here is derived from an EMBL/GenBank/DDBJ whole genome shotgun (WGS) entry which is preliminary data.</text>
</comment>
<evidence type="ECO:0000256" key="1">
    <source>
        <dbReference type="ARBA" id="ARBA00022490"/>
    </source>
</evidence>
<dbReference type="GO" id="GO:0005524">
    <property type="term" value="F:ATP binding"/>
    <property type="evidence" value="ECO:0007669"/>
    <property type="project" value="UniProtKB-UniRule"/>
</dbReference>
<comment type="subunit">
    <text evidence="9">Homodimer.</text>
</comment>
<keyword evidence="1 9" id="KW-0963">Cytoplasm</keyword>
<protein>
    <recommendedName>
        <fullName evidence="9">ATP-dependent dethiobiotin synthetase BioD</fullName>
        <ecNumber evidence="9">6.3.3.3</ecNumber>
    </recommendedName>
    <alternativeName>
        <fullName evidence="9">DTB synthetase</fullName>
        <shortName evidence="9">DTBS</shortName>
    </alternativeName>
    <alternativeName>
        <fullName evidence="9">Dethiobiotin synthase</fullName>
    </alternativeName>
</protein>
<feature type="binding site" evidence="9">
    <location>
        <position position="55"/>
    </location>
    <ligand>
        <name>ATP</name>
        <dbReference type="ChEBI" id="CHEBI:30616"/>
    </ligand>
</feature>
<comment type="function">
    <text evidence="9">Catalyzes a mechanistically unusual reaction, the ATP-dependent insertion of CO2 between the N7 and N8 nitrogen atoms of 7,8-diaminopelargonic acid (DAPA, also called 7,8-diammoniononanoate) to form a ureido ring.</text>
</comment>
<feature type="binding site" evidence="9">
    <location>
        <position position="20"/>
    </location>
    <ligand>
        <name>Mg(2+)</name>
        <dbReference type="ChEBI" id="CHEBI:18420"/>
    </ligand>
</feature>
<keyword evidence="2 9" id="KW-0436">Ligase</keyword>
<dbReference type="EC" id="6.3.3.3" evidence="9"/>
<gene>
    <name evidence="9 10" type="primary">bioD</name>
    <name evidence="10" type="ORF">IC620_09260</name>
</gene>
<comment type="similarity">
    <text evidence="9">Belongs to the dethiobiotin synthetase family.</text>
</comment>
<feature type="binding site" evidence="9">
    <location>
        <position position="45"/>
    </location>
    <ligand>
        <name>substrate</name>
    </ligand>
</feature>
<keyword evidence="11" id="KW-1185">Reference proteome</keyword>
<comment type="catalytic activity">
    <reaction evidence="8">
        <text>(7R,8S)-8-amino-7-(carboxyamino)nonanoate + ATP = (4R,5S)-dethiobiotin + ADP + phosphate + H(+)</text>
        <dbReference type="Rhea" id="RHEA:63684"/>
        <dbReference type="ChEBI" id="CHEBI:15378"/>
        <dbReference type="ChEBI" id="CHEBI:30616"/>
        <dbReference type="ChEBI" id="CHEBI:43474"/>
        <dbReference type="ChEBI" id="CHEBI:149470"/>
        <dbReference type="ChEBI" id="CHEBI:149473"/>
        <dbReference type="ChEBI" id="CHEBI:456216"/>
    </reaction>
</comment>
<dbReference type="HAMAP" id="MF_00336">
    <property type="entry name" value="BioD"/>
    <property type="match status" value="1"/>
</dbReference>
<dbReference type="PANTHER" id="PTHR43210">
    <property type="entry name" value="DETHIOBIOTIN SYNTHETASE"/>
    <property type="match status" value="1"/>
</dbReference>
<evidence type="ECO:0000256" key="7">
    <source>
        <dbReference type="ARBA" id="ARBA00022842"/>
    </source>
</evidence>
<name>A0A926RXI1_9BACL</name>